<evidence type="ECO:0000256" key="1">
    <source>
        <dbReference type="SAM" id="SignalP"/>
    </source>
</evidence>
<dbReference type="Proteomes" id="UP001180020">
    <property type="component" value="Unassembled WGS sequence"/>
</dbReference>
<evidence type="ECO:0000313" key="2">
    <source>
        <dbReference type="EMBL" id="KAK1326392.1"/>
    </source>
</evidence>
<evidence type="ECO:0008006" key="4">
    <source>
        <dbReference type="Google" id="ProtNLM"/>
    </source>
</evidence>
<accession>A0AAV9FPU5</accession>
<evidence type="ECO:0000313" key="3">
    <source>
        <dbReference type="Proteomes" id="UP001180020"/>
    </source>
</evidence>
<sequence>MYLLNHLVGTATLAGIAAATLCFSRPPAQATISPCSTPSSSLSTQTRCTCPCSARLTRTPIKDFSMPWPIFRFVRLQVEDELNLLWTVDVGGELQGSKDSSKEDLFNLESHVLGR</sequence>
<proteinExistence type="predicted"/>
<reference evidence="2" key="2">
    <citation type="submission" date="2023-06" db="EMBL/GenBank/DDBJ databases">
        <authorList>
            <person name="Ma L."/>
            <person name="Liu K.-W."/>
            <person name="Li Z."/>
            <person name="Hsiao Y.-Y."/>
            <person name="Qi Y."/>
            <person name="Fu T."/>
            <person name="Tang G."/>
            <person name="Zhang D."/>
            <person name="Sun W.-H."/>
            <person name="Liu D.-K."/>
            <person name="Li Y."/>
            <person name="Chen G.-Z."/>
            <person name="Liu X.-D."/>
            <person name="Liao X.-Y."/>
            <person name="Jiang Y.-T."/>
            <person name="Yu X."/>
            <person name="Hao Y."/>
            <person name="Huang J."/>
            <person name="Zhao X.-W."/>
            <person name="Ke S."/>
            <person name="Chen Y.-Y."/>
            <person name="Wu W.-L."/>
            <person name="Hsu J.-L."/>
            <person name="Lin Y.-F."/>
            <person name="Huang M.-D."/>
            <person name="Li C.-Y."/>
            <person name="Huang L."/>
            <person name="Wang Z.-W."/>
            <person name="Zhao X."/>
            <person name="Zhong W.-Y."/>
            <person name="Peng D.-H."/>
            <person name="Ahmad S."/>
            <person name="Lan S."/>
            <person name="Zhang J.-S."/>
            <person name="Tsai W.-C."/>
            <person name="Van De Peer Y."/>
            <person name="Liu Z.-J."/>
        </authorList>
    </citation>
    <scope>NUCLEOTIDE SEQUENCE</scope>
    <source>
        <strain evidence="2">CP</strain>
        <tissue evidence="2">Leaves</tissue>
    </source>
</reference>
<comment type="caution">
    <text evidence="2">The sequence shown here is derived from an EMBL/GenBank/DDBJ whole genome shotgun (WGS) entry which is preliminary data.</text>
</comment>
<protein>
    <recommendedName>
        <fullName evidence="4">Secreted protein</fullName>
    </recommendedName>
</protein>
<dbReference type="EMBL" id="JAUJYO010000001">
    <property type="protein sequence ID" value="KAK1326392.1"/>
    <property type="molecule type" value="Genomic_DNA"/>
</dbReference>
<feature type="signal peptide" evidence="1">
    <location>
        <begin position="1"/>
        <end position="30"/>
    </location>
</feature>
<keyword evidence="1" id="KW-0732">Signal</keyword>
<reference evidence="2" key="1">
    <citation type="journal article" date="2023" name="Nat. Commun.">
        <title>Diploid and tetraploid genomes of Acorus and the evolution of monocots.</title>
        <authorList>
            <person name="Ma L."/>
            <person name="Liu K.W."/>
            <person name="Li Z."/>
            <person name="Hsiao Y.Y."/>
            <person name="Qi Y."/>
            <person name="Fu T."/>
            <person name="Tang G.D."/>
            <person name="Zhang D."/>
            <person name="Sun W.H."/>
            <person name="Liu D.K."/>
            <person name="Li Y."/>
            <person name="Chen G.Z."/>
            <person name="Liu X.D."/>
            <person name="Liao X.Y."/>
            <person name="Jiang Y.T."/>
            <person name="Yu X."/>
            <person name="Hao Y."/>
            <person name="Huang J."/>
            <person name="Zhao X.W."/>
            <person name="Ke S."/>
            <person name="Chen Y.Y."/>
            <person name="Wu W.L."/>
            <person name="Hsu J.L."/>
            <person name="Lin Y.F."/>
            <person name="Huang M.D."/>
            <person name="Li C.Y."/>
            <person name="Huang L."/>
            <person name="Wang Z.W."/>
            <person name="Zhao X."/>
            <person name="Zhong W.Y."/>
            <person name="Peng D.H."/>
            <person name="Ahmad S."/>
            <person name="Lan S."/>
            <person name="Zhang J.S."/>
            <person name="Tsai W.C."/>
            <person name="Van de Peer Y."/>
            <person name="Liu Z.J."/>
        </authorList>
    </citation>
    <scope>NUCLEOTIDE SEQUENCE</scope>
    <source>
        <strain evidence="2">CP</strain>
    </source>
</reference>
<organism evidence="2 3">
    <name type="scientific">Acorus calamus</name>
    <name type="common">Sweet flag</name>
    <dbReference type="NCBI Taxonomy" id="4465"/>
    <lineage>
        <taxon>Eukaryota</taxon>
        <taxon>Viridiplantae</taxon>
        <taxon>Streptophyta</taxon>
        <taxon>Embryophyta</taxon>
        <taxon>Tracheophyta</taxon>
        <taxon>Spermatophyta</taxon>
        <taxon>Magnoliopsida</taxon>
        <taxon>Liliopsida</taxon>
        <taxon>Acoraceae</taxon>
        <taxon>Acorus</taxon>
    </lineage>
</organism>
<gene>
    <name evidence="2" type="ORF">QJS10_CPA01g01926</name>
</gene>
<name>A0AAV9FPU5_ACOCL</name>
<keyword evidence="3" id="KW-1185">Reference proteome</keyword>
<dbReference type="AlphaFoldDB" id="A0AAV9FPU5"/>
<feature type="chain" id="PRO_5043597398" description="Secreted protein" evidence="1">
    <location>
        <begin position="31"/>
        <end position="115"/>
    </location>
</feature>